<sequence>MKYTEVERKFALPNPDAMRDRLTELGAPATGTSRQIDVYYNHPSRDFLEGDVVSEWLRVRLDESEAGASVASINFKRWLPLGAAEATHADEYESVIADPQAVSRLLDALGFTEMVKVDKQRERRRLDTPSGTVEVALDEVEDLGGFAEFEYIGDGDLDQAGQAITDAVKAVTTGGVSLGERDRRGYPYLLLDRER</sequence>
<dbReference type="InterPro" id="IPR008173">
    <property type="entry name" value="Adenylyl_cyclase_CyaB"/>
</dbReference>
<dbReference type="GO" id="GO:0004016">
    <property type="term" value="F:adenylate cyclase activity"/>
    <property type="evidence" value="ECO:0007669"/>
    <property type="project" value="UniProtKB-EC"/>
</dbReference>
<accession>A0ABR9JIL8</accession>
<reference evidence="2 3" key="1">
    <citation type="submission" date="2020-10" db="EMBL/GenBank/DDBJ databases">
        <title>Sequencing the genomes of 1000 actinobacteria strains.</title>
        <authorList>
            <person name="Klenk H.-P."/>
        </authorList>
    </citation>
    <scope>NUCLEOTIDE SEQUENCE [LARGE SCALE GENOMIC DNA]</scope>
    <source>
        <strain evidence="2 3">DSM 46744</strain>
    </source>
</reference>
<dbReference type="CDD" id="cd07890">
    <property type="entry name" value="CYTH-like_AC_IV-like"/>
    <property type="match status" value="1"/>
</dbReference>
<dbReference type="InterPro" id="IPR023577">
    <property type="entry name" value="CYTH_domain"/>
</dbReference>
<dbReference type="Pfam" id="PF01928">
    <property type="entry name" value="CYTH"/>
    <property type="match status" value="1"/>
</dbReference>
<dbReference type="PANTHER" id="PTHR21028:SF2">
    <property type="entry name" value="CYTH DOMAIN-CONTAINING PROTEIN"/>
    <property type="match status" value="1"/>
</dbReference>
<keyword evidence="2" id="KW-0456">Lyase</keyword>
<dbReference type="SUPFAM" id="SSF55154">
    <property type="entry name" value="CYTH-like phosphatases"/>
    <property type="match status" value="1"/>
</dbReference>
<feature type="domain" description="CYTH" evidence="1">
    <location>
        <begin position="3"/>
        <end position="192"/>
    </location>
</feature>
<dbReference type="Gene3D" id="2.40.320.10">
    <property type="entry name" value="Hypothetical Protein Pfu-838710-001"/>
    <property type="match status" value="1"/>
</dbReference>
<dbReference type="RefSeq" id="WP_192757379.1">
    <property type="nucleotide sequence ID" value="NZ_JADBDZ010000001.1"/>
</dbReference>
<dbReference type="EMBL" id="JADBDZ010000001">
    <property type="protein sequence ID" value="MBE1530368.1"/>
    <property type="molecule type" value="Genomic_DNA"/>
</dbReference>
<organism evidence="2 3">
    <name type="scientific">Actinomadura algeriensis</name>
    <dbReference type="NCBI Taxonomy" id="1679523"/>
    <lineage>
        <taxon>Bacteria</taxon>
        <taxon>Bacillati</taxon>
        <taxon>Actinomycetota</taxon>
        <taxon>Actinomycetes</taxon>
        <taxon>Streptosporangiales</taxon>
        <taxon>Thermomonosporaceae</taxon>
        <taxon>Actinomadura</taxon>
    </lineage>
</organism>
<gene>
    <name evidence="2" type="ORF">H4W34_000201</name>
</gene>
<evidence type="ECO:0000313" key="2">
    <source>
        <dbReference type="EMBL" id="MBE1530368.1"/>
    </source>
</evidence>
<protein>
    <submittedName>
        <fullName evidence="2">Adenylate cyclase class 2</fullName>
        <ecNumber evidence="2">4.6.1.1</ecNumber>
    </submittedName>
</protein>
<dbReference type="SMART" id="SM01118">
    <property type="entry name" value="CYTH"/>
    <property type="match status" value="1"/>
</dbReference>
<evidence type="ECO:0000259" key="1">
    <source>
        <dbReference type="PROSITE" id="PS51707"/>
    </source>
</evidence>
<dbReference type="EC" id="4.6.1.1" evidence="2"/>
<proteinExistence type="predicted"/>
<comment type="caution">
    <text evidence="2">The sequence shown here is derived from an EMBL/GenBank/DDBJ whole genome shotgun (WGS) entry which is preliminary data.</text>
</comment>
<dbReference type="InterPro" id="IPR033469">
    <property type="entry name" value="CYTH-like_dom_sf"/>
</dbReference>
<dbReference type="Proteomes" id="UP000627838">
    <property type="component" value="Unassembled WGS sequence"/>
</dbReference>
<dbReference type="PANTHER" id="PTHR21028">
    <property type="entry name" value="SI:CH211-156B7.4"/>
    <property type="match status" value="1"/>
</dbReference>
<name>A0ABR9JIL8_9ACTN</name>
<keyword evidence="3" id="KW-1185">Reference proteome</keyword>
<dbReference type="PROSITE" id="PS51707">
    <property type="entry name" value="CYTH"/>
    <property type="match status" value="1"/>
</dbReference>
<evidence type="ECO:0000313" key="3">
    <source>
        <dbReference type="Proteomes" id="UP000627838"/>
    </source>
</evidence>